<keyword evidence="5" id="KW-0560">Oxidoreductase</keyword>
<dbReference type="PRINTS" id="PR00463">
    <property type="entry name" value="EP450I"/>
</dbReference>
<evidence type="ECO:0000256" key="6">
    <source>
        <dbReference type="ARBA" id="ARBA00023004"/>
    </source>
</evidence>
<keyword evidence="6" id="KW-0408">Iron</keyword>
<keyword evidence="11" id="KW-1185">Reference proteome</keyword>
<dbReference type="Pfam" id="PF00067">
    <property type="entry name" value="p450"/>
    <property type="match status" value="1"/>
</dbReference>
<evidence type="ECO:0000256" key="1">
    <source>
        <dbReference type="ARBA" id="ARBA00001971"/>
    </source>
</evidence>
<dbReference type="CDD" id="cd11051">
    <property type="entry name" value="CYP59-like"/>
    <property type="match status" value="1"/>
</dbReference>
<protein>
    <submittedName>
        <fullName evidence="10">Cytochrome P450 4V3</fullName>
    </submittedName>
</protein>
<dbReference type="Gene3D" id="1.10.630.10">
    <property type="entry name" value="Cytochrome P450"/>
    <property type="match status" value="1"/>
</dbReference>
<evidence type="ECO:0000256" key="7">
    <source>
        <dbReference type="ARBA" id="ARBA00023033"/>
    </source>
</evidence>
<keyword evidence="9" id="KW-1133">Transmembrane helix</keyword>
<accession>A0ABR1TX21</accession>
<dbReference type="InterPro" id="IPR036396">
    <property type="entry name" value="Cyt_P450_sf"/>
</dbReference>
<comment type="cofactor">
    <cofactor evidence="1">
        <name>heme</name>
        <dbReference type="ChEBI" id="CHEBI:30413"/>
    </cofactor>
</comment>
<evidence type="ECO:0000313" key="11">
    <source>
        <dbReference type="Proteomes" id="UP001444661"/>
    </source>
</evidence>
<keyword evidence="7" id="KW-0503">Monooxygenase</keyword>
<evidence type="ECO:0000313" key="10">
    <source>
        <dbReference type="EMBL" id="KAK8051189.1"/>
    </source>
</evidence>
<keyword evidence="4" id="KW-0479">Metal-binding</keyword>
<dbReference type="EMBL" id="JAQQWK010000002">
    <property type="protein sequence ID" value="KAK8051189.1"/>
    <property type="molecule type" value="Genomic_DNA"/>
</dbReference>
<dbReference type="Proteomes" id="UP001444661">
    <property type="component" value="Unassembled WGS sequence"/>
</dbReference>
<dbReference type="PANTHER" id="PTHR24305">
    <property type="entry name" value="CYTOCHROME P450"/>
    <property type="match status" value="1"/>
</dbReference>
<reference evidence="10 11" key="1">
    <citation type="submission" date="2023-01" db="EMBL/GenBank/DDBJ databases">
        <title>Analysis of 21 Apiospora genomes using comparative genomics revels a genus with tremendous synthesis potential of carbohydrate active enzymes and secondary metabolites.</title>
        <authorList>
            <person name="Sorensen T."/>
        </authorList>
    </citation>
    <scope>NUCLEOTIDE SEQUENCE [LARGE SCALE GENOMIC DNA]</scope>
    <source>
        <strain evidence="10 11">CBS 33761</strain>
    </source>
</reference>
<dbReference type="InterPro" id="IPR050121">
    <property type="entry name" value="Cytochrome_P450_monoxygenase"/>
</dbReference>
<comment type="pathway">
    <text evidence="2">Secondary metabolite biosynthesis.</text>
</comment>
<keyword evidence="9" id="KW-0472">Membrane</keyword>
<feature type="transmembrane region" description="Helical" evidence="9">
    <location>
        <begin position="12"/>
        <end position="36"/>
    </location>
</feature>
<keyword evidence="3" id="KW-0349">Heme</keyword>
<dbReference type="InterPro" id="IPR001128">
    <property type="entry name" value="Cyt_P450"/>
</dbReference>
<proteinExistence type="predicted"/>
<dbReference type="PRINTS" id="PR00385">
    <property type="entry name" value="P450"/>
</dbReference>
<organism evidence="10 11">
    <name type="scientific">Apiospora rasikravindrae</name>
    <dbReference type="NCBI Taxonomy" id="990691"/>
    <lineage>
        <taxon>Eukaryota</taxon>
        <taxon>Fungi</taxon>
        <taxon>Dikarya</taxon>
        <taxon>Ascomycota</taxon>
        <taxon>Pezizomycotina</taxon>
        <taxon>Sordariomycetes</taxon>
        <taxon>Xylariomycetidae</taxon>
        <taxon>Amphisphaeriales</taxon>
        <taxon>Apiosporaceae</taxon>
        <taxon>Apiospora</taxon>
    </lineage>
</organism>
<comment type="caution">
    <text evidence="10">The sequence shown here is derived from an EMBL/GenBank/DDBJ whole genome shotgun (WGS) entry which is preliminary data.</text>
</comment>
<evidence type="ECO:0000256" key="9">
    <source>
        <dbReference type="SAM" id="Phobius"/>
    </source>
</evidence>
<dbReference type="SUPFAM" id="SSF48264">
    <property type="entry name" value="Cytochrome P450"/>
    <property type="match status" value="1"/>
</dbReference>
<dbReference type="PANTHER" id="PTHR24305:SF107">
    <property type="entry name" value="P450, PUTATIVE (EUROFUNG)-RELATED"/>
    <property type="match status" value="1"/>
</dbReference>
<gene>
    <name evidence="10" type="ORF">PG993_002574</name>
</gene>
<evidence type="ECO:0000256" key="3">
    <source>
        <dbReference type="ARBA" id="ARBA00022617"/>
    </source>
</evidence>
<evidence type="ECO:0000256" key="5">
    <source>
        <dbReference type="ARBA" id="ARBA00023002"/>
    </source>
</evidence>
<keyword evidence="9" id="KW-0812">Transmembrane</keyword>
<evidence type="ECO:0000256" key="8">
    <source>
        <dbReference type="SAM" id="MobiDB-lite"/>
    </source>
</evidence>
<name>A0ABR1TX21_9PEZI</name>
<feature type="region of interest" description="Disordered" evidence="8">
    <location>
        <begin position="551"/>
        <end position="573"/>
    </location>
</feature>
<sequence length="573" mass="65470">MEFDIPSLPKGSLWVVLQSLILLAAFIFLQFIGIGVRDRLKFRRFMRQGVPIAQPHSLLWGHLPLLAKLRKKFPKDAHHAEPIIEMFENWQEYFPGAKQCPPFVLLDLWPVRKAMFRVSDPKLSQHFTTEKLAPRGETSRHFMTPISLGLDLISSDVPTHRVWRSRFAPGFLPRNLLTHMPALLEEIGVFVSKVEQRAGKAGGSWGKVFQLEDWATSLTFDVIARVAIDVKLGEQLVDGPGPFRDALQTQILQMKPRSLLNRFLALNPLVHLRSWKNHRTMAELLKPKVQTRIAAMGNTDTVHDDKTVIDLVFKRYQENCARKGEPVTPDKLFVETIMSNLKVFIFAGHDTTSSTICFSLYELSRHPEILIKVRQEHDEVFGVDPLAAPALLLEHPHKINETPYTLAVIKETLRMYPLAGTFREGTSKTVLHAEEGGAPVSAEGFDLIDGVWELHYRPDLWPRPREFLPDRWLVSEGDPLFPIPHAWRAFEHGPMNCIGKDLALLEIRLVLVHVARRYDFETAWEEWDAVQGNKEPNIDRLRGDRAYRGMREGGLSKPKDGLPVHVRHSSYSK</sequence>
<dbReference type="InterPro" id="IPR002401">
    <property type="entry name" value="Cyt_P450_E_grp-I"/>
</dbReference>
<evidence type="ECO:0000256" key="2">
    <source>
        <dbReference type="ARBA" id="ARBA00005179"/>
    </source>
</evidence>
<evidence type="ECO:0000256" key="4">
    <source>
        <dbReference type="ARBA" id="ARBA00022723"/>
    </source>
</evidence>